<dbReference type="AlphaFoldDB" id="A0A6J8BMU4"/>
<protein>
    <recommendedName>
        <fullName evidence="3">C-terminal of Roc (COR) domain-containing protein</fullName>
    </recommendedName>
</protein>
<evidence type="ECO:0000313" key="2">
    <source>
        <dbReference type="Proteomes" id="UP000507470"/>
    </source>
</evidence>
<proteinExistence type="predicted"/>
<organism evidence="1 2">
    <name type="scientific">Mytilus coruscus</name>
    <name type="common">Sea mussel</name>
    <dbReference type="NCBI Taxonomy" id="42192"/>
    <lineage>
        <taxon>Eukaryota</taxon>
        <taxon>Metazoa</taxon>
        <taxon>Spiralia</taxon>
        <taxon>Lophotrochozoa</taxon>
        <taxon>Mollusca</taxon>
        <taxon>Bivalvia</taxon>
        <taxon>Autobranchia</taxon>
        <taxon>Pteriomorphia</taxon>
        <taxon>Mytilida</taxon>
        <taxon>Mytiloidea</taxon>
        <taxon>Mytilidae</taxon>
        <taxon>Mytilinae</taxon>
        <taxon>Mytilus</taxon>
    </lineage>
</organism>
<dbReference type="OrthoDB" id="5962960at2759"/>
<dbReference type="Proteomes" id="UP000507470">
    <property type="component" value="Unassembled WGS sequence"/>
</dbReference>
<keyword evidence="2" id="KW-1185">Reference proteome</keyword>
<accession>A0A6J8BMU4</accession>
<evidence type="ECO:0000313" key="1">
    <source>
        <dbReference type="EMBL" id="CAC5384661.1"/>
    </source>
</evidence>
<sequence length="215" mass="25180">MGLIDANKWIPLELQLAQKSAEGTNIISRDQLMAMNSQNKSIILSGRQVQHSLGKLLYFDVEKLRDFIIISPAYLVEVLRSIVTEKQFWPRGKMFFTILKKLKKTGTIERDEIYHLWGQENFKHILPYKNYMLQILVHIDVLIAPRTSFKDVNSQIQDVSFFMIPCMITKGNNTKFLKRFWKSNNSIVLAYPLSKRYYLQRCHIAFLVRSLHVGI</sequence>
<reference evidence="1 2" key="1">
    <citation type="submission" date="2020-06" db="EMBL/GenBank/DDBJ databases">
        <authorList>
            <person name="Li R."/>
            <person name="Bekaert M."/>
        </authorList>
    </citation>
    <scope>NUCLEOTIDE SEQUENCE [LARGE SCALE GENOMIC DNA]</scope>
    <source>
        <strain evidence="2">wild</strain>
    </source>
</reference>
<dbReference type="EMBL" id="CACVKT020003600">
    <property type="protein sequence ID" value="CAC5384661.1"/>
    <property type="molecule type" value="Genomic_DNA"/>
</dbReference>
<evidence type="ECO:0008006" key="3">
    <source>
        <dbReference type="Google" id="ProtNLM"/>
    </source>
</evidence>
<name>A0A6J8BMU4_MYTCO</name>
<gene>
    <name evidence="1" type="ORF">MCOR_20277</name>
</gene>